<gene>
    <name evidence="2" type="ORF">GTHE00462_LOCUS39534</name>
</gene>
<feature type="region of interest" description="Disordered" evidence="1">
    <location>
        <begin position="189"/>
        <end position="221"/>
    </location>
</feature>
<dbReference type="Gene3D" id="3.80.10.10">
    <property type="entry name" value="Ribonuclease Inhibitor"/>
    <property type="match status" value="1"/>
</dbReference>
<dbReference type="InterPro" id="IPR032675">
    <property type="entry name" value="LRR_dom_sf"/>
</dbReference>
<evidence type="ECO:0000256" key="1">
    <source>
        <dbReference type="SAM" id="MobiDB-lite"/>
    </source>
</evidence>
<dbReference type="InterPro" id="IPR001611">
    <property type="entry name" value="Leu-rich_rpt"/>
</dbReference>
<protein>
    <submittedName>
        <fullName evidence="2">Uncharacterized protein</fullName>
    </submittedName>
</protein>
<dbReference type="EMBL" id="HBKN01050702">
    <property type="protein sequence ID" value="CAE2341538.1"/>
    <property type="molecule type" value="Transcribed_RNA"/>
</dbReference>
<feature type="region of interest" description="Disordered" evidence="1">
    <location>
        <begin position="1"/>
        <end position="20"/>
    </location>
</feature>
<reference evidence="2" key="1">
    <citation type="submission" date="2021-01" db="EMBL/GenBank/DDBJ databases">
        <authorList>
            <person name="Corre E."/>
            <person name="Pelletier E."/>
            <person name="Niang G."/>
            <person name="Scheremetjew M."/>
            <person name="Finn R."/>
            <person name="Kale V."/>
            <person name="Holt S."/>
            <person name="Cochrane G."/>
            <person name="Meng A."/>
            <person name="Brown T."/>
            <person name="Cohen L."/>
        </authorList>
    </citation>
    <scope>NUCLEOTIDE SEQUENCE</scope>
    <source>
        <strain evidence="2">CCMP 2712</strain>
    </source>
</reference>
<feature type="compositionally biased region" description="Basic and acidic residues" evidence="1">
    <location>
        <begin position="189"/>
        <end position="209"/>
    </location>
</feature>
<sequence length="309" mass="34398">MNGNTGDEQLQLEDKSSPRSCDGLTRSWVDDAFLPTSNVADLNFEVCYEKVKPIGNAGAALVGDKLSTGFPWITTVWLESNDISHEGVSLLAKGFERHETLTDLSLAGNPIRKEGLQLTIESFLKNPNPSIARLNVRSCQINVLPMEISELDSLKELLCEDNPIRYPPKDVAFRRIAILRQFLKAAKNDTAHEGGDPVEREREREHRSQDPTASALDVQLPDGTEAVKQEASFGSSGLNVSTSSYNPHTTFVHGSIWYSKMPTIDPVSLVRKQNEVAEQEEFRVRSATLVNPKDSDWFPDNSEHNSQIH</sequence>
<evidence type="ECO:0000313" key="2">
    <source>
        <dbReference type="EMBL" id="CAE2341538.1"/>
    </source>
</evidence>
<name>A0A7S4PPP4_GUITH</name>
<accession>A0A7S4PPP4</accession>
<proteinExistence type="predicted"/>
<dbReference type="AlphaFoldDB" id="A0A7S4PPP4"/>
<dbReference type="Pfam" id="PF13516">
    <property type="entry name" value="LRR_6"/>
    <property type="match status" value="1"/>
</dbReference>
<dbReference type="SUPFAM" id="SSF52047">
    <property type="entry name" value="RNI-like"/>
    <property type="match status" value="1"/>
</dbReference>
<organism evidence="2">
    <name type="scientific">Guillardia theta</name>
    <name type="common">Cryptophyte</name>
    <name type="synonym">Cryptomonas phi</name>
    <dbReference type="NCBI Taxonomy" id="55529"/>
    <lineage>
        <taxon>Eukaryota</taxon>
        <taxon>Cryptophyceae</taxon>
        <taxon>Pyrenomonadales</taxon>
        <taxon>Geminigeraceae</taxon>
        <taxon>Guillardia</taxon>
    </lineage>
</organism>